<accession>A0ACC3M9I4</accession>
<comment type="caution">
    <text evidence="1">The sequence shown here is derived from an EMBL/GenBank/DDBJ whole genome shotgun (WGS) entry which is preliminary data.</text>
</comment>
<protein>
    <submittedName>
        <fullName evidence="1">Uncharacterized protein</fullName>
    </submittedName>
</protein>
<keyword evidence="2" id="KW-1185">Reference proteome</keyword>
<evidence type="ECO:0000313" key="1">
    <source>
        <dbReference type="EMBL" id="KAK3680609.1"/>
    </source>
</evidence>
<evidence type="ECO:0000313" key="2">
    <source>
        <dbReference type="Proteomes" id="UP001281147"/>
    </source>
</evidence>
<dbReference type="Proteomes" id="UP001281147">
    <property type="component" value="Unassembled WGS sequence"/>
</dbReference>
<name>A0ACC3M9I4_9PEZI</name>
<proteinExistence type="predicted"/>
<sequence length="475" mass="52763">MSLASRIKAHLPHSKDSSSTSNDNSTTPTTIGKELNEGSASESKRGKEILSVFDNAFGHLVAGDAGAIQSKFRKMAASSFAFYRGSAPLFYKDLEPEADEGPFLDEKTSRVWIHGDLHAENMGTYMDSQGRLIFNVNDFDEAYVGPFTWDLYRLVASLGLLGYGKALSDDQISNLVKAYAEAYRERIHVLATAGRGKVPRFGLDTCQGPLLDALKKARTQSRFELLDGSTEVIDAERRFKRGSGVIELEDDMRNKVKEAFNNYLKNLPHSDHRGSCRVKDVIARRGVGIGSAGLPTYNVLVEGETEALEYDRIVYLKQSQPSAVSRHVNVPEAQQYFKHEGHRTVISQRALQDHADPWAGWAEIEGEGYMASEVSPYAIDFEWNDINDIEEMVSVVADLGRATAIMHGAADEDSQHSGLVQFDTEQAIDAAISKDEAGFERLLLDFAHKYSARVREDHRLFVDMFRNGQVPGLES</sequence>
<dbReference type="EMBL" id="JAUTXU010000439">
    <property type="protein sequence ID" value="KAK3680609.1"/>
    <property type="molecule type" value="Genomic_DNA"/>
</dbReference>
<gene>
    <name evidence="1" type="ORF">LTR37_021135</name>
</gene>
<organism evidence="1 2">
    <name type="scientific">Vermiconidia calcicola</name>
    <dbReference type="NCBI Taxonomy" id="1690605"/>
    <lineage>
        <taxon>Eukaryota</taxon>
        <taxon>Fungi</taxon>
        <taxon>Dikarya</taxon>
        <taxon>Ascomycota</taxon>
        <taxon>Pezizomycotina</taxon>
        <taxon>Dothideomycetes</taxon>
        <taxon>Dothideomycetidae</taxon>
        <taxon>Mycosphaerellales</taxon>
        <taxon>Extremaceae</taxon>
        <taxon>Vermiconidia</taxon>
    </lineage>
</organism>
<reference evidence="1" key="1">
    <citation type="submission" date="2023-07" db="EMBL/GenBank/DDBJ databases">
        <title>Black Yeasts Isolated from many extreme environments.</title>
        <authorList>
            <person name="Coleine C."/>
            <person name="Stajich J.E."/>
            <person name="Selbmann L."/>
        </authorList>
    </citation>
    <scope>NUCLEOTIDE SEQUENCE</scope>
    <source>
        <strain evidence="1">CCFEE 5714</strain>
    </source>
</reference>